<dbReference type="GeneID" id="62639721"/>
<keyword evidence="4" id="KW-1185">Reference proteome</keyword>
<comment type="caution">
    <text evidence="1">The sequence shown here is derived from an EMBL/GenBank/DDBJ whole genome shotgun (WGS) entry which is preliminary data.</text>
</comment>
<dbReference type="Proteomes" id="UP000755667">
    <property type="component" value="Unassembled WGS sequence"/>
</dbReference>
<evidence type="ECO:0000313" key="1">
    <source>
        <dbReference type="EMBL" id="MBM2412383.1"/>
    </source>
</evidence>
<dbReference type="RefSeq" id="WP_138487761.1">
    <property type="nucleotide sequence ID" value="NZ_JAFBWU010000005.1"/>
</dbReference>
<dbReference type="EMBL" id="JAFBXE010000005">
    <property type="protein sequence ID" value="MBM2412383.1"/>
    <property type="molecule type" value="Genomic_DNA"/>
</dbReference>
<organism evidence="1 3">
    <name type="scientific">Marivita cryptomonadis</name>
    <dbReference type="NCBI Taxonomy" id="505252"/>
    <lineage>
        <taxon>Bacteria</taxon>
        <taxon>Pseudomonadati</taxon>
        <taxon>Pseudomonadota</taxon>
        <taxon>Alphaproteobacteria</taxon>
        <taxon>Rhodobacterales</taxon>
        <taxon>Roseobacteraceae</taxon>
        <taxon>Marivita</taxon>
    </lineage>
</organism>
<evidence type="ECO:0000313" key="2">
    <source>
        <dbReference type="EMBL" id="MBM2417380.1"/>
    </source>
</evidence>
<evidence type="ECO:0000313" key="4">
    <source>
        <dbReference type="Proteomes" id="UP000809440"/>
    </source>
</evidence>
<evidence type="ECO:0000313" key="3">
    <source>
        <dbReference type="Proteomes" id="UP000755667"/>
    </source>
</evidence>
<dbReference type="Proteomes" id="UP000809440">
    <property type="component" value="Unassembled WGS sequence"/>
</dbReference>
<reference evidence="1 4" key="1">
    <citation type="submission" date="2021-01" db="EMBL/GenBank/DDBJ databases">
        <title>Diatom-associated Roseobacters Show Island Model of Population Structure.</title>
        <authorList>
            <person name="Qu L."/>
            <person name="Feng X."/>
            <person name="Chen Y."/>
            <person name="Li L."/>
            <person name="Wang X."/>
            <person name="Hu Z."/>
            <person name="Wang H."/>
            <person name="Luo H."/>
        </authorList>
    </citation>
    <scope>NUCLEOTIDE SEQUENCE</scope>
    <source>
        <strain evidence="2 4">CC28-63</strain>
        <strain evidence="1">CC28-69</strain>
    </source>
</reference>
<proteinExistence type="predicted"/>
<gene>
    <name evidence="1" type="ORF">JQX41_08745</name>
    <name evidence="2" type="ORF">JQX48_10390</name>
</gene>
<name>A0A9Q2NUE0_9RHOB</name>
<dbReference type="GO" id="GO:0015035">
    <property type="term" value="F:protein-disulfide reductase activity"/>
    <property type="evidence" value="ECO:0007669"/>
    <property type="project" value="InterPro"/>
</dbReference>
<dbReference type="AlphaFoldDB" id="A0A9Q2NUE0"/>
<accession>A0A9Q2NUE0</accession>
<sequence>MSDTRVLYNDQCPVCSFEINHYAAYAKREGLAIQFDDLNGSERAAWGIDEDTAARRLYVLRDGELTSGIPAFLVLWREMPRYRWLAKVVGLPGIKQLASVVYDHALAPLIYRWHLRRKARAASQSG</sequence>
<dbReference type="OrthoDB" id="9801773at2"/>
<dbReference type="EMBL" id="JAFBXF010000005">
    <property type="protein sequence ID" value="MBM2417380.1"/>
    <property type="molecule type" value="Genomic_DNA"/>
</dbReference>
<dbReference type="Pfam" id="PF04134">
    <property type="entry name" value="DCC1-like"/>
    <property type="match status" value="1"/>
</dbReference>
<dbReference type="InterPro" id="IPR007263">
    <property type="entry name" value="DCC1-like"/>
</dbReference>
<protein>
    <submittedName>
        <fullName evidence="1">DUF393 domain-containing protein</fullName>
    </submittedName>
</protein>